<dbReference type="STRING" id="5722.A2DXX2"/>
<reference evidence="2" key="2">
    <citation type="journal article" date="2007" name="Science">
        <title>Draft genome sequence of the sexually transmitted pathogen Trichomonas vaginalis.</title>
        <authorList>
            <person name="Carlton J.M."/>
            <person name="Hirt R.P."/>
            <person name="Silva J.C."/>
            <person name="Delcher A.L."/>
            <person name="Schatz M."/>
            <person name="Zhao Q."/>
            <person name="Wortman J.R."/>
            <person name="Bidwell S.L."/>
            <person name="Alsmark U.C.M."/>
            <person name="Besteiro S."/>
            <person name="Sicheritz-Ponten T."/>
            <person name="Noel C.J."/>
            <person name="Dacks J.B."/>
            <person name="Foster P.G."/>
            <person name="Simillion C."/>
            <person name="Van de Peer Y."/>
            <person name="Miranda-Saavedra D."/>
            <person name="Barton G.J."/>
            <person name="Westrop G.D."/>
            <person name="Mueller S."/>
            <person name="Dessi D."/>
            <person name="Fiori P.L."/>
            <person name="Ren Q."/>
            <person name="Paulsen I."/>
            <person name="Zhang H."/>
            <person name="Bastida-Corcuera F.D."/>
            <person name="Simoes-Barbosa A."/>
            <person name="Brown M.T."/>
            <person name="Hayes R.D."/>
            <person name="Mukherjee M."/>
            <person name="Okumura C.Y."/>
            <person name="Schneider R."/>
            <person name="Smith A.J."/>
            <person name="Vanacova S."/>
            <person name="Villalvazo M."/>
            <person name="Haas B.J."/>
            <person name="Pertea M."/>
            <person name="Feldblyum T.V."/>
            <person name="Utterback T.R."/>
            <person name="Shu C.L."/>
            <person name="Osoegawa K."/>
            <person name="de Jong P.J."/>
            <person name="Hrdy I."/>
            <person name="Horvathova L."/>
            <person name="Zubacova Z."/>
            <person name="Dolezal P."/>
            <person name="Malik S.B."/>
            <person name="Logsdon J.M. Jr."/>
            <person name="Henze K."/>
            <person name="Gupta A."/>
            <person name="Wang C.C."/>
            <person name="Dunne R.L."/>
            <person name="Upcroft J.A."/>
            <person name="Upcroft P."/>
            <person name="White O."/>
            <person name="Salzberg S.L."/>
            <person name="Tang P."/>
            <person name="Chiu C.-H."/>
            <person name="Lee Y.-S."/>
            <person name="Embley T.M."/>
            <person name="Coombs G.H."/>
            <person name="Mottram J.C."/>
            <person name="Tachezy J."/>
            <person name="Fraser-Liggett C.M."/>
            <person name="Johnson P.J."/>
        </authorList>
    </citation>
    <scope>NUCLEOTIDE SEQUENCE [LARGE SCALE GENOMIC DNA]</scope>
    <source>
        <strain evidence="2">G3</strain>
    </source>
</reference>
<dbReference type="GO" id="GO:0000149">
    <property type="term" value="F:SNARE binding"/>
    <property type="evidence" value="ECO:0000318"/>
    <property type="project" value="GO_Central"/>
</dbReference>
<dbReference type="Gene3D" id="2.30.30.380">
    <property type="entry name" value="Zn-finger domain of Sec23/24"/>
    <property type="match status" value="1"/>
</dbReference>
<dbReference type="Gene3D" id="1.20.120.730">
    <property type="entry name" value="Sec23/Sec24 helical domain"/>
    <property type="match status" value="1"/>
</dbReference>
<dbReference type="InterPro" id="IPR006895">
    <property type="entry name" value="Znf_Sec23_Sec24"/>
</dbReference>
<dbReference type="InterPro" id="IPR036465">
    <property type="entry name" value="vWFA_dom_sf"/>
</dbReference>
<organism evidence="2 3">
    <name type="scientific">Trichomonas vaginalis (strain ATCC PRA-98 / G3)</name>
    <dbReference type="NCBI Taxonomy" id="412133"/>
    <lineage>
        <taxon>Eukaryota</taxon>
        <taxon>Metamonada</taxon>
        <taxon>Parabasalia</taxon>
        <taxon>Trichomonadida</taxon>
        <taxon>Trichomonadidae</taxon>
        <taxon>Trichomonas</taxon>
    </lineage>
</organism>
<dbReference type="GO" id="GO:0070971">
    <property type="term" value="C:endoplasmic reticulum exit site"/>
    <property type="evidence" value="ECO:0000318"/>
    <property type="project" value="GO_Central"/>
</dbReference>
<dbReference type="InParanoid" id="A2DXX2"/>
<dbReference type="InterPro" id="IPR050550">
    <property type="entry name" value="SEC23_SEC24_subfamily"/>
</dbReference>
<proteinExistence type="predicted"/>
<name>A2DXX2_TRIV3</name>
<dbReference type="RefSeq" id="XP_001326931.1">
    <property type="nucleotide sequence ID" value="XM_001326896.1"/>
</dbReference>
<reference evidence="2" key="1">
    <citation type="submission" date="2006-10" db="EMBL/GenBank/DDBJ databases">
        <authorList>
            <person name="Amadeo P."/>
            <person name="Zhao Q."/>
            <person name="Wortman J."/>
            <person name="Fraser-Liggett C."/>
            <person name="Carlton J."/>
        </authorList>
    </citation>
    <scope>NUCLEOTIDE SEQUENCE</scope>
    <source>
        <strain evidence="2">G3</strain>
    </source>
</reference>
<dbReference type="InterPro" id="IPR036174">
    <property type="entry name" value="Znf_Sec23_Sec24_sf"/>
</dbReference>
<dbReference type="EMBL" id="DS113266">
    <property type="protein sequence ID" value="EAY14708.1"/>
    <property type="molecule type" value="Genomic_DNA"/>
</dbReference>
<dbReference type="GO" id="GO:0006886">
    <property type="term" value="P:intracellular protein transport"/>
    <property type="evidence" value="ECO:0007669"/>
    <property type="project" value="InterPro"/>
</dbReference>
<dbReference type="SUPFAM" id="SSF81995">
    <property type="entry name" value="beta-sandwich domain of Sec23/24"/>
    <property type="match status" value="1"/>
</dbReference>
<dbReference type="SUPFAM" id="SSF82919">
    <property type="entry name" value="Zn-finger domain of Sec23/24"/>
    <property type="match status" value="1"/>
</dbReference>
<dbReference type="PANTHER" id="PTHR13803:SF4">
    <property type="entry name" value="SECRETORY 24CD, ISOFORM C"/>
    <property type="match status" value="1"/>
</dbReference>
<dbReference type="VEuPathDB" id="TrichDB:TVAG_038140"/>
<dbReference type="PANTHER" id="PTHR13803">
    <property type="entry name" value="SEC24-RELATED PROTEIN"/>
    <property type="match status" value="1"/>
</dbReference>
<gene>
    <name evidence="2" type="ORF">TVAG_038140</name>
</gene>
<evidence type="ECO:0000259" key="1">
    <source>
        <dbReference type="Pfam" id="PF04810"/>
    </source>
</evidence>
<protein>
    <recommendedName>
        <fullName evidence="1">Zinc finger Sec23/Sec24-type domain-containing protein</fullName>
    </recommendedName>
</protein>
<dbReference type="GO" id="GO:0030127">
    <property type="term" value="C:COPII vesicle coat"/>
    <property type="evidence" value="ECO:0000318"/>
    <property type="project" value="GO_Central"/>
</dbReference>
<accession>A2DXX2</accession>
<keyword evidence="3" id="KW-1185">Reference proteome</keyword>
<evidence type="ECO:0000313" key="3">
    <source>
        <dbReference type="Proteomes" id="UP000001542"/>
    </source>
</evidence>
<dbReference type="VEuPathDB" id="TrichDB:TVAGG3_0961180"/>
<dbReference type="SMR" id="A2DXX2"/>
<dbReference type="Gene3D" id="2.60.40.1670">
    <property type="entry name" value="beta-sandwich domain of Sec23/24"/>
    <property type="match status" value="2"/>
</dbReference>
<dbReference type="Proteomes" id="UP000001542">
    <property type="component" value="Unassembled WGS sequence"/>
</dbReference>
<dbReference type="AlphaFoldDB" id="A2DXX2"/>
<sequence length="617" mass="70587">MSYPFEPSRPDQGPFIKCSYSFLPHSKALHSELKCPMFLAITPIPPATSPVQIPAPIQAVGRCRNCQAFANPFCQYMDNGSYKCNFCQRDPKLDQSRMVFEEQKKENVYDCRFPYPTQHPKKLHPVAYINTIYMVVIELSESTYADNLYLEILNQLYNYFINFDGGYATIFVYNNGLLTPTINHEENKFSVSLHVDLEMTDIADSDSILFDLREDKEILTQYFEYLRTLKPAPVRHSLVEILNYLHECTPEETYNPLILCSETKMNSVEEFRVMANRTIQNADTSDILAIEPIRGTNDFSPIFYYTSMLSGFFRFYKRPESDQLPFDFISRLNQSHMISLSLLIKLPSCLKIVDIHGSGIRSGDSSYEQPIVCTGDTIFVEIDYNTAYLPQTIDIQAVARFRDTNLRRYARVMNLRLSTRNNTTDVFNTINFDVLLAGTVSKSISMTRIEGSQSRKQNFFEFGSKFLMNKVDIDRQLNVRRYRIRQLIAVAPKFLDDVNSAFIFGHSVEEIVGFLSPETWLLNRETGASDVTMLCDARPSPGTVLLVKLSSLKAFIFADDAQTANLVLEETQNSDSVIFKEIWSKVGSARVAVICPQINPQHPLISYTYTMMNSLRG</sequence>
<evidence type="ECO:0000313" key="2">
    <source>
        <dbReference type="EMBL" id="EAY14708.1"/>
    </source>
</evidence>
<dbReference type="Gene3D" id="3.40.50.410">
    <property type="entry name" value="von Willebrand factor, type A domain"/>
    <property type="match status" value="2"/>
</dbReference>
<dbReference type="Pfam" id="PF04810">
    <property type="entry name" value="zf-Sec23_Sec24"/>
    <property type="match status" value="1"/>
</dbReference>
<dbReference type="GO" id="GO:0008270">
    <property type="term" value="F:zinc ion binding"/>
    <property type="evidence" value="ECO:0000318"/>
    <property type="project" value="GO_Central"/>
</dbReference>
<dbReference type="GO" id="GO:0090110">
    <property type="term" value="P:COPII-coated vesicle cargo loading"/>
    <property type="evidence" value="ECO:0000318"/>
    <property type="project" value="GO_Central"/>
</dbReference>
<dbReference type="KEGG" id="tva:4772701"/>
<feature type="domain" description="Zinc finger Sec23/Sec24-type" evidence="1">
    <location>
        <begin position="62"/>
        <end position="90"/>
    </location>
</feature>